<dbReference type="AlphaFoldDB" id="A0A6N9VBX9"/>
<gene>
    <name evidence="1" type="ORF">G3I39_24795</name>
</gene>
<proteinExistence type="predicted"/>
<name>A0A6N9VBX9_STRMI</name>
<evidence type="ECO:0000313" key="1">
    <source>
        <dbReference type="EMBL" id="NEB70246.1"/>
    </source>
</evidence>
<sequence>MDLSTLDQATEPAPGLVVFRLAPDHKPNQPQRWRISHKVSGLAIADSMQRENALKGAALLAKVTDWTQDADTVKAAIDRADLFAKLSFVWCTEPDAYPLGSAADASRNGTYTDVDIETAAAEAKASGFNALEVLVAMSETVPWCGLDTEDFNEAHNRIAELAGAN</sequence>
<comment type="caution">
    <text evidence="1">The sequence shown here is derived from an EMBL/GenBank/DDBJ whole genome shotgun (WGS) entry which is preliminary data.</text>
</comment>
<dbReference type="Proteomes" id="UP000471648">
    <property type="component" value="Unassembled WGS sequence"/>
</dbReference>
<accession>A0A6N9VBX9</accession>
<reference evidence="1 2" key="1">
    <citation type="submission" date="2020-01" db="EMBL/GenBank/DDBJ databases">
        <title>Insect and environment-associated Actinomycetes.</title>
        <authorList>
            <person name="Currrie C."/>
            <person name="Chevrette M."/>
            <person name="Carlson C."/>
            <person name="Stubbendieck R."/>
            <person name="Wendt-Pienkowski E."/>
        </authorList>
    </citation>
    <scope>NUCLEOTIDE SEQUENCE [LARGE SCALE GENOMIC DNA]</scope>
    <source>
        <strain evidence="1 2">SID14438</strain>
    </source>
</reference>
<protein>
    <submittedName>
        <fullName evidence="1">Uncharacterized protein</fullName>
    </submittedName>
</protein>
<dbReference type="RefSeq" id="WP_164358137.1">
    <property type="nucleotide sequence ID" value="NZ_JAAGME010001046.1"/>
</dbReference>
<organism evidence="1 2">
    <name type="scientific">Streptomyces microflavus</name>
    <name type="common">Streptomyces lipmanii</name>
    <dbReference type="NCBI Taxonomy" id="1919"/>
    <lineage>
        <taxon>Bacteria</taxon>
        <taxon>Bacillati</taxon>
        <taxon>Actinomycetota</taxon>
        <taxon>Actinomycetes</taxon>
        <taxon>Kitasatosporales</taxon>
        <taxon>Streptomycetaceae</taxon>
        <taxon>Streptomyces</taxon>
    </lineage>
</organism>
<dbReference type="EMBL" id="JAAGME010001046">
    <property type="protein sequence ID" value="NEB70246.1"/>
    <property type="molecule type" value="Genomic_DNA"/>
</dbReference>
<evidence type="ECO:0000313" key="2">
    <source>
        <dbReference type="Proteomes" id="UP000471648"/>
    </source>
</evidence>